<evidence type="ECO:0000256" key="1">
    <source>
        <dbReference type="ARBA" id="ARBA00022737"/>
    </source>
</evidence>
<evidence type="ECO:0000256" key="2">
    <source>
        <dbReference type="ARBA" id="ARBA00023043"/>
    </source>
</evidence>
<dbReference type="Proteomes" id="UP001190700">
    <property type="component" value="Unassembled WGS sequence"/>
</dbReference>
<proteinExistence type="predicted"/>
<feature type="repeat" description="ANK" evidence="3">
    <location>
        <begin position="143"/>
        <end position="175"/>
    </location>
</feature>
<dbReference type="EMBL" id="LGRX02017351">
    <property type="protein sequence ID" value="KAK3260879.1"/>
    <property type="molecule type" value="Genomic_DNA"/>
</dbReference>
<feature type="repeat" description="ANK" evidence="3">
    <location>
        <begin position="178"/>
        <end position="210"/>
    </location>
</feature>
<dbReference type="PROSITE" id="PS50088">
    <property type="entry name" value="ANK_REPEAT"/>
    <property type="match status" value="4"/>
</dbReference>
<feature type="repeat" description="ANK" evidence="3">
    <location>
        <begin position="110"/>
        <end position="142"/>
    </location>
</feature>
<dbReference type="Gene3D" id="1.25.40.20">
    <property type="entry name" value="Ankyrin repeat-containing domain"/>
    <property type="match status" value="2"/>
</dbReference>
<gene>
    <name evidence="4" type="ORF">CYMTET_30185</name>
</gene>
<dbReference type="AlphaFoldDB" id="A0AAE0FJK6"/>
<dbReference type="InterPro" id="IPR036770">
    <property type="entry name" value="Ankyrin_rpt-contain_sf"/>
</dbReference>
<dbReference type="InterPro" id="IPR002110">
    <property type="entry name" value="Ankyrin_rpt"/>
</dbReference>
<dbReference type="Pfam" id="PF12796">
    <property type="entry name" value="Ank_2"/>
    <property type="match status" value="2"/>
</dbReference>
<comment type="caution">
    <text evidence="4">The sequence shown here is derived from an EMBL/GenBank/DDBJ whole genome shotgun (WGS) entry which is preliminary data.</text>
</comment>
<keyword evidence="2 3" id="KW-0040">ANK repeat</keyword>
<feature type="repeat" description="ANK" evidence="3">
    <location>
        <begin position="77"/>
        <end position="109"/>
    </location>
</feature>
<keyword evidence="1" id="KW-0677">Repeat</keyword>
<dbReference type="SMART" id="SM00248">
    <property type="entry name" value="ANK"/>
    <property type="match status" value="5"/>
</dbReference>
<reference evidence="4 5" key="1">
    <citation type="journal article" date="2015" name="Genome Biol. Evol.">
        <title>Comparative Genomics of a Bacterivorous Green Alga Reveals Evolutionary Causalities and Consequences of Phago-Mixotrophic Mode of Nutrition.</title>
        <authorList>
            <person name="Burns J.A."/>
            <person name="Paasch A."/>
            <person name="Narechania A."/>
            <person name="Kim E."/>
        </authorList>
    </citation>
    <scope>NUCLEOTIDE SEQUENCE [LARGE SCALE GENOMIC DNA]</scope>
    <source>
        <strain evidence="4 5">PLY_AMNH</strain>
    </source>
</reference>
<name>A0AAE0FJK6_9CHLO</name>
<evidence type="ECO:0000256" key="3">
    <source>
        <dbReference type="PROSITE-ProRule" id="PRU00023"/>
    </source>
</evidence>
<evidence type="ECO:0000313" key="4">
    <source>
        <dbReference type="EMBL" id="KAK3260879.1"/>
    </source>
</evidence>
<accession>A0AAE0FJK6</accession>
<evidence type="ECO:0000313" key="5">
    <source>
        <dbReference type="Proteomes" id="UP001190700"/>
    </source>
</evidence>
<dbReference type="SUPFAM" id="SSF48403">
    <property type="entry name" value="Ankyrin repeat"/>
    <property type="match status" value="1"/>
</dbReference>
<dbReference type="PROSITE" id="PS50297">
    <property type="entry name" value="ANK_REP_REGION"/>
    <property type="match status" value="4"/>
</dbReference>
<keyword evidence="5" id="KW-1185">Reference proteome</keyword>
<sequence length="807" mass="88397">MRYYYRGRSTTVASLGTSDPSSQNRCLSFSSLVDRGVPSMAPATSPGELLTAAQTGNVNEIGNLIKHGADVTETDSLRQTPLHHAALERQAQCIQALLENGADVNAKSKANFTPLHFAARNGDAQCVELLACNGADVNAKAEYSNTPLHLAAAAGASESVSSLIRNGAVVNQPNKARQNMTALHIAASHGHARCVKALFTAGGKLNAATMEGKTPYDLAKNNGCTTVMDMITGLTKGAIAAPEEQRGHPTPKTKHARVVQKVPVEPPVALELLVPPHMPAGCATKHKLAEKAYLGKVGFNPYSRKARHVPQGWGGASLGNKKTTGDDPLSRIRRLVMYGEIVRSLLDEVDGLHTARQGGIPTKLSDVNNLLHSAQVALIPHMERAKSDRGAEKASKLPLVASIMDPIEYKRPSTSPASRPAGRSVLSPKNHNPLAMSWPLPIPQAKIGVQTEADTKAREHMVAANKMVYEASDVLESKFGGQTEDDVVLCFVSTVKAFASMTSHCYAEDYSAGLLAAQHEMQFQSHLHQIMNYIPDMVERNRLTDDIKNVVSQRFVRRAVKEQQFKVPNSLVKVNSGVTGWIEAYPSKDPVEAAKWLRAEADNEFYIISENVDWGPSANSTIRDKSMVHERCSPMVMISGLSLPEVELHVPLYTRKGLRGIPHGGRPESSIDTNHSIVVLTFTDNNSTLTPIPFKYSDDRSSVRFQAKHFCMNPHKQHTSIFCVFLQHKTTSHKVLGISPDSFWAEHYPEDTAHHTEPKSQIVENSKYWQQEWNSLPETIKRLAVRKERKAKVKSTIRSVQGKAWAT</sequence>
<protein>
    <submittedName>
        <fullName evidence="4">Uncharacterized protein</fullName>
    </submittedName>
</protein>
<organism evidence="4 5">
    <name type="scientific">Cymbomonas tetramitiformis</name>
    <dbReference type="NCBI Taxonomy" id="36881"/>
    <lineage>
        <taxon>Eukaryota</taxon>
        <taxon>Viridiplantae</taxon>
        <taxon>Chlorophyta</taxon>
        <taxon>Pyramimonadophyceae</taxon>
        <taxon>Pyramimonadales</taxon>
        <taxon>Pyramimonadaceae</taxon>
        <taxon>Cymbomonas</taxon>
    </lineage>
</organism>
<dbReference type="PANTHER" id="PTHR24171">
    <property type="entry name" value="ANKYRIN REPEAT DOMAIN-CONTAINING PROTEIN 39-RELATED"/>
    <property type="match status" value="1"/>
</dbReference>